<reference evidence="1 2" key="1">
    <citation type="submission" date="2024-04" db="EMBL/GenBank/DDBJ databases">
        <authorList>
            <person name="Waldvogel A.-M."/>
            <person name="Schoenle A."/>
        </authorList>
    </citation>
    <scope>NUCLEOTIDE SEQUENCE [LARGE SCALE GENOMIC DNA]</scope>
</reference>
<sequence length="69" mass="7552">MSATTTPWGPTRDPPPLPLLLVFPATLMRSLTSAPRRCSAQWSERSQTAALTAPIKWLQVEEPESAACM</sequence>
<dbReference type="EMBL" id="OZ035837">
    <property type="protein sequence ID" value="CAL1582405.1"/>
    <property type="molecule type" value="Genomic_DNA"/>
</dbReference>
<dbReference type="AlphaFoldDB" id="A0AAV2K314"/>
<name>A0AAV2K314_KNICA</name>
<accession>A0AAV2K314</accession>
<protein>
    <submittedName>
        <fullName evidence="1">Uncharacterized protein</fullName>
    </submittedName>
</protein>
<proteinExistence type="predicted"/>
<keyword evidence="2" id="KW-1185">Reference proteome</keyword>
<evidence type="ECO:0000313" key="2">
    <source>
        <dbReference type="Proteomes" id="UP001497482"/>
    </source>
</evidence>
<organism evidence="1 2">
    <name type="scientific">Knipowitschia caucasica</name>
    <name type="common">Caucasian dwarf goby</name>
    <name type="synonym">Pomatoschistus caucasicus</name>
    <dbReference type="NCBI Taxonomy" id="637954"/>
    <lineage>
        <taxon>Eukaryota</taxon>
        <taxon>Metazoa</taxon>
        <taxon>Chordata</taxon>
        <taxon>Craniata</taxon>
        <taxon>Vertebrata</taxon>
        <taxon>Euteleostomi</taxon>
        <taxon>Actinopterygii</taxon>
        <taxon>Neopterygii</taxon>
        <taxon>Teleostei</taxon>
        <taxon>Neoteleostei</taxon>
        <taxon>Acanthomorphata</taxon>
        <taxon>Gobiaria</taxon>
        <taxon>Gobiiformes</taxon>
        <taxon>Gobioidei</taxon>
        <taxon>Gobiidae</taxon>
        <taxon>Gobiinae</taxon>
        <taxon>Knipowitschia</taxon>
    </lineage>
</organism>
<gene>
    <name evidence="1" type="ORF">KC01_LOCUS13023</name>
</gene>
<dbReference type="Proteomes" id="UP001497482">
    <property type="component" value="Chromosome 15"/>
</dbReference>
<evidence type="ECO:0000313" key="1">
    <source>
        <dbReference type="EMBL" id="CAL1582405.1"/>
    </source>
</evidence>